<proteinExistence type="predicted"/>
<dbReference type="PANTHER" id="PTHR31424:SF3">
    <property type="entry name" value="RING-TYPE DOMAIN-CONTAINING PROTEIN"/>
    <property type="match status" value="1"/>
</dbReference>
<protein>
    <submittedName>
        <fullName evidence="1">Uncharacterized protein</fullName>
    </submittedName>
</protein>
<reference evidence="1" key="1">
    <citation type="submission" date="2020-04" db="EMBL/GenBank/DDBJ databases">
        <authorList>
            <person name="Alioto T."/>
            <person name="Alioto T."/>
            <person name="Gomez Garrido J."/>
        </authorList>
    </citation>
    <scope>NUCLEOTIDE SEQUENCE</scope>
    <source>
        <strain evidence="1">A484AB</strain>
    </source>
</reference>
<evidence type="ECO:0000313" key="1">
    <source>
        <dbReference type="EMBL" id="CAB4003781.1"/>
    </source>
</evidence>
<accession>A0A7D9EAF4</accession>
<dbReference type="PANTHER" id="PTHR31424">
    <property type="entry name" value="PROTEIN CBG23806"/>
    <property type="match status" value="1"/>
</dbReference>
<dbReference type="Proteomes" id="UP001152795">
    <property type="component" value="Unassembled WGS sequence"/>
</dbReference>
<keyword evidence="2" id="KW-1185">Reference proteome</keyword>
<dbReference type="OrthoDB" id="5989200at2759"/>
<sequence length="380" mass="43780">MGMKCATSDFSCLWCLIHKHDRHDMSKELKYYCEEPLKRTLESIKENAKNNKYSCAHRPLLNISLDHVVPDELHLMLRVTDVLTKNLVDEAVAWDHKENLNKAPCQRTTAHVDALKQAIASCGISFNIWEKKNADGKASGLFEFTSLMGSDKKILMKELPPKLKDILKPKSCNTIVQIWENFHELYTMLGESDPSDECIQTFFEKAKHWIVLFNSLAGECEGYKKTNITPYMHVMTYHMPIFMQKHGGVKKFTGQGVEKNNDVCRRFHLQKSNKWNAAADVLKVSKRMDNLSKCERRARAYLKKNTSYWDDEIKAKRARQRLTVVSSCTNNASETNSVDIDRMTALEIKQHLNGLGITTRLRNINKLRELLENVLLEISE</sequence>
<comment type="caution">
    <text evidence="1">The sequence shown here is derived from an EMBL/GenBank/DDBJ whole genome shotgun (WGS) entry which is preliminary data.</text>
</comment>
<dbReference type="AlphaFoldDB" id="A0A7D9EAF4"/>
<gene>
    <name evidence="1" type="ORF">PACLA_8A039656</name>
</gene>
<evidence type="ECO:0000313" key="2">
    <source>
        <dbReference type="Proteomes" id="UP001152795"/>
    </source>
</evidence>
<name>A0A7D9EAF4_PARCT</name>
<dbReference type="EMBL" id="CACRXK020004723">
    <property type="protein sequence ID" value="CAB4003781.1"/>
    <property type="molecule type" value="Genomic_DNA"/>
</dbReference>
<organism evidence="1 2">
    <name type="scientific">Paramuricea clavata</name>
    <name type="common">Red gorgonian</name>
    <name type="synonym">Violescent sea-whip</name>
    <dbReference type="NCBI Taxonomy" id="317549"/>
    <lineage>
        <taxon>Eukaryota</taxon>
        <taxon>Metazoa</taxon>
        <taxon>Cnidaria</taxon>
        <taxon>Anthozoa</taxon>
        <taxon>Octocorallia</taxon>
        <taxon>Malacalcyonacea</taxon>
        <taxon>Plexauridae</taxon>
        <taxon>Paramuricea</taxon>
    </lineage>
</organism>